<evidence type="ECO:0000256" key="2">
    <source>
        <dbReference type="SAM" id="MobiDB-lite"/>
    </source>
</evidence>
<proteinExistence type="predicted"/>
<organism evidence="3 4">
    <name type="scientific">Taxus chinensis</name>
    <name type="common">Chinese yew</name>
    <name type="synonym">Taxus wallichiana var. chinensis</name>
    <dbReference type="NCBI Taxonomy" id="29808"/>
    <lineage>
        <taxon>Eukaryota</taxon>
        <taxon>Viridiplantae</taxon>
        <taxon>Streptophyta</taxon>
        <taxon>Embryophyta</taxon>
        <taxon>Tracheophyta</taxon>
        <taxon>Spermatophyta</taxon>
        <taxon>Pinopsida</taxon>
        <taxon>Pinidae</taxon>
        <taxon>Conifers II</taxon>
        <taxon>Cupressales</taxon>
        <taxon>Taxaceae</taxon>
        <taxon>Taxus</taxon>
    </lineage>
</organism>
<dbReference type="EMBL" id="JAHRHJ020000010">
    <property type="protein sequence ID" value="KAH9299106.1"/>
    <property type="molecule type" value="Genomic_DNA"/>
</dbReference>
<dbReference type="InterPro" id="IPR036322">
    <property type="entry name" value="WD40_repeat_dom_sf"/>
</dbReference>
<evidence type="ECO:0000313" key="3">
    <source>
        <dbReference type="EMBL" id="KAH9299106.1"/>
    </source>
</evidence>
<name>A0AA38CCP3_TAXCH</name>
<dbReference type="InterPro" id="IPR001680">
    <property type="entry name" value="WD40_rpt"/>
</dbReference>
<dbReference type="Pfam" id="PF00400">
    <property type="entry name" value="WD40"/>
    <property type="match status" value="3"/>
</dbReference>
<reference evidence="3 4" key="1">
    <citation type="journal article" date="2021" name="Nat. Plants">
        <title>The Taxus genome provides insights into paclitaxel biosynthesis.</title>
        <authorList>
            <person name="Xiong X."/>
            <person name="Gou J."/>
            <person name="Liao Q."/>
            <person name="Li Y."/>
            <person name="Zhou Q."/>
            <person name="Bi G."/>
            <person name="Li C."/>
            <person name="Du R."/>
            <person name="Wang X."/>
            <person name="Sun T."/>
            <person name="Guo L."/>
            <person name="Liang H."/>
            <person name="Lu P."/>
            <person name="Wu Y."/>
            <person name="Zhang Z."/>
            <person name="Ro D.K."/>
            <person name="Shang Y."/>
            <person name="Huang S."/>
            <person name="Yan J."/>
        </authorList>
    </citation>
    <scope>NUCLEOTIDE SEQUENCE [LARGE SCALE GENOMIC DNA]</scope>
    <source>
        <strain evidence="3">Ta-2019</strain>
    </source>
</reference>
<evidence type="ECO:0000313" key="4">
    <source>
        <dbReference type="Proteomes" id="UP000824469"/>
    </source>
</evidence>
<dbReference type="Proteomes" id="UP000824469">
    <property type="component" value="Unassembled WGS sequence"/>
</dbReference>
<accession>A0AA38CCP3</accession>
<keyword evidence="4" id="KW-1185">Reference proteome</keyword>
<dbReference type="SMART" id="SM00320">
    <property type="entry name" value="WD40"/>
    <property type="match status" value="7"/>
</dbReference>
<comment type="caution">
    <text evidence="3">The sequence shown here is derived from an EMBL/GenBank/DDBJ whole genome shotgun (WGS) entry which is preliminary data.</text>
</comment>
<dbReference type="PANTHER" id="PTHR14604">
    <property type="entry name" value="WD40 REPEAT PF20"/>
    <property type="match status" value="1"/>
</dbReference>
<dbReference type="Gene3D" id="2.130.10.10">
    <property type="entry name" value="YVTN repeat-like/Quinoprotein amine dehydrogenase"/>
    <property type="match status" value="1"/>
</dbReference>
<dbReference type="PROSITE" id="PS50082">
    <property type="entry name" value="WD_REPEATS_2"/>
    <property type="match status" value="1"/>
</dbReference>
<feature type="repeat" description="WD" evidence="1">
    <location>
        <begin position="761"/>
        <end position="789"/>
    </location>
</feature>
<evidence type="ECO:0000256" key="1">
    <source>
        <dbReference type="PROSITE-ProRule" id="PRU00221"/>
    </source>
</evidence>
<dbReference type="InterPro" id="IPR050995">
    <property type="entry name" value="WD-F-box_domain-protein"/>
</dbReference>
<sequence>MYNHRSFFVWQIETAEWLEPPTARFKRSDKWKPIYSWLESLDCEEIVRTKTIVEWLSQNPDVREDLQSKHSRYHMIHYVQKCHSKILKKREKQMAETLMLLRGKVIQKEELDDGEALPTSHLMGVADENPGELKNSVSFMEEELGSRTMVLALQAPDTAYVLKQHSEKTNDLSIMGRDEAQRRYELLSELQTRLITLIAKSKQQPFTPNVSSGGLVAEGNDDTEGRIKRKVRDSGQSQSDSANYLVPGQARFRSSADAKLGRKRKKVKDSSDISVYAWAQCEVSADVSSERGSNSSVHKSQINSQKALHTAFSTGYRPNVVKCVQGREGGLSWPLTSVPNGYTGRLQRNWKSTFEGWDSLGKQFEGPAVSLEQKAYSSWIPTWSSYTSSVAVAQPLGRMDQSVQKVLDVRFHPHGLPQLVCSSNEAPNELLLYNLVAGRATELAGHNCQIQAVEYAAGGASIVSCGANLVKVWDSTSGACLYTMGPLADDVDSVGHKKKINALTVNRWQSCLVATSGSENDGKLLLWNVLTGELATDINVNMRQKHSVLPSIDAMEFCNQNLLVCGTDSAYGGPAIVQVWDIEASQGCASFPANDSYITSLKINPMCDTVITGAGDGTVGLFDIRTCGGISRLSVGSNFEVTSVSFSSCGTYFHASSTANATLVWDTRMIPMNPGLMPRERPLLVADPTMYSKRPLHCLSHGKQMPTAENAGQLPGYVDQGDQGVNDARWLHSMPVLVTASGNGSVAMWNVTLGIPCIRNLTSHTRCANTVAVAPNDEYICSGGDDQKV</sequence>
<dbReference type="PROSITE" id="PS50294">
    <property type="entry name" value="WD_REPEATS_REGION"/>
    <property type="match status" value="1"/>
</dbReference>
<dbReference type="InterPro" id="IPR015943">
    <property type="entry name" value="WD40/YVTN_repeat-like_dom_sf"/>
</dbReference>
<keyword evidence="1" id="KW-0853">WD repeat</keyword>
<feature type="non-terminal residue" evidence="3">
    <location>
        <position position="789"/>
    </location>
</feature>
<gene>
    <name evidence="3" type="ORF">KI387_030788</name>
</gene>
<dbReference type="AlphaFoldDB" id="A0AA38CCP3"/>
<dbReference type="PANTHER" id="PTHR14604:SF7">
    <property type="match status" value="1"/>
</dbReference>
<protein>
    <submittedName>
        <fullName evidence="3">Uncharacterized protein</fullName>
    </submittedName>
</protein>
<dbReference type="SUPFAM" id="SSF50978">
    <property type="entry name" value="WD40 repeat-like"/>
    <property type="match status" value="1"/>
</dbReference>
<dbReference type="OMA" id="FQKPETN"/>
<feature type="region of interest" description="Disordered" evidence="2">
    <location>
        <begin position="209"/>
        <end position="247"/>
    </location>
</feature>